<name>A0ABY0V0M3_9FLAO</name>
<keyword evidence="7" id="KW-1185">Reference proteome</keyword>
<keyword evidence="4 5" id="KW-0472">Membrane</keyword>
<evidence type="ECO:0000256" key="5">
    <source>
        <dbReference type="SAM" id="Phobius"/>
    </source>
</evidence>
<evidence type="ECO:0000313" key="7">
    <source>
        <dbReference type="Proteomes" id="UP000199574"/>
    </source>
</evidence>
<comment type="subcellular location">
    <subcellularLocation>
        <location evidence="1">Membrane</location>
        <topology evidence="1">Multi-pass membrane protein</topology>
    </subcellularLocation>
</comment>
<dbReference type="Proteomes" id="UP000199574">
    <property type="component" value="Chromosome I"/>
</dbReference>
<evidence type="ECO:0000256" key="4">
    <source>
        <dbReference type="ARBA" id="ARBA00023136"/>
    </source>
</evidence>
<proteinExistence type="predicted"/>
<feature type="transmembrane region" description="Helical" evidence="5">
    <location>
        <begin position="87"/>
        <end position="111"/>
    </location>
</feature>
<organism evidence="6 7">
    <name type="scientific">Maribacter dokdonensis</name>
    <dbReference type="NCBI Taxonomy" id="320912"/>
    <lineage>
        <taxon>Bacteria</taxon>
        <taxon>Pseudomonadati</taxon>
        <taxon>Bacteroidota</taxon>
        <taxon>Flavobacteriia</taxon>
        <taxon>Flavobacteriales</taxon>
        <taxon>Flavobacteriaceae</taxon>
        <taxon>Maribacter</taxon>
    </lineage>
</organism>
<dbReference type="GeneID" id="90594152"/>
<accession>A0ABY0V0M3</accession>
<feature type="transmembrane region" description="Helical" evidence="5">
    <location>
        <begin position="30"/>
        <end position="49"/>
    </location>
</feature>
<feature type="transmembrane region" description="Helical" evidence="5">
    <location>
        <begin position="7"/>
        <end position="24"/>
    </location>
</feature>
<sequence>MYEYKDLITKIELLLVAVLTYLGINKNAAGVLFLLMVLDTFAGGLKAIILKEGFTFKKMAAGIASKLSVLVVPLTIALLGRGMSFDFSMFLLMIMNILLVGETFSILTNILSIKKRESIKNFDFITLVISTIRNSMYNIFKQMLSKIENFKA</sequence>
<keyword evidence="2 5" id="KW-0812">Transmembrane</keyword>
<evidence type="ECO:0000256" key="1">
    <source>
        <dbReference type="ARBA" id="ARBA00004141"/>
    </source>
</evidence>
<reference evidence="6 7" key="1">
    <citation type="submission" date="2016-10" db="EMBL/GenBank/DDBJ databases">
        <authorList>
            <person name="Varghese N."/>
            <person name="Submissions S."/>
        </authorList>
    </citation>
    <scope>NUCLEOTIDE SEQUENCE [LARGE SCALE GENOMIC DNA]</scope>
    <source>
        <strain evidence="6 7">MAR_2009_60</strain>
    </source>
</reference>
<gene>
    <name evidence="6" type="ORF">SAMN05192545_3933</name>
</gene>
<feature type="transmembrane region" description="Helical" evidence="5">
    <location>
        <begin position="61"/>
        <end position="81"/>
    </location>
</feature>
<evidence type="ECO:0000256" key="3">
    <source>
        <dbReference type="ARBA" id="ARBA00022989"/>
    </source>
</evidence>
<evidence type="ECO:0000256" key="2">
    <source>
        <dbReference type="ARBA" id="ARBA00022692"/>
    </source>
</evidence>
<keyword evidence="3 5" id="KW-1133">Transmembrane helix</keyword>
<dbReference type="EMBL" id="LT629754">
    <property type="protein sequence ID" value="SDT47419.1"/>
    <property type="molecule type" value="Genomic_DNA"/>
</dbReference>
<dbReference type="RefSeq" id="WP_091608795.1">
    <property type="nucleotide sequence ID" value="NZ_LT629754.1"/>
</dbReference>
<dbReference type="InterPro" id="IPR006480">
    <property type="entry name" value="Phage_holin_4_1"/>
</dbReference>
<evidence type="ECO:0000313" key="6">
    <source>
        <dbReference type="EMBL" id="SDT47419.1"/>
    </source>
</evidence>
<protein>
    <submittedName>
        <fullName evidence="6">Bacteriophage holin family protein</fullName>
    </submittedName>
</protein>
<dbReference type="Pfam" id="PF05105">
    <property type="entry name" value="Phage_holin_4_1"/>
    <property type="match status" value="1"/>
</dbReference>